<dbReference type="PROSITE" id="PS50011">
    <property type="entry name" value="PROTEIN_KINASE_DOM"/>
    <property type="match status" value="1"/>
</dbReference>
<evidence type="ECO:0000256" key="7">
    <source>
        <dbReference type="ARBA" id="ARBA00022840"/>
    </source>
</evidence>
<dbReference type="Gene3D" id="2.60.40.10">
    <property type="entry name" value="Immunoglobulins"/>
    <property type="match status" value="1"/>
</dbReference>
<dbReference type="CDD" id="cd00192">
    <property type="entry name" value="PTKc"/>
    <property type="match status" value="1"/>
</dbReference>
<protein>
    <recommendedName>
        <fullName evidence="2">receptor protein-tyrosine kinase</fullName>
        <ecNumber evidence="2">2.7.10.1</ecNumber>
    </recommendedName>
</protein>
<gene>
    <name evidence="17" type="ORF">BSL78_19982</name>
</gene>
<keyword evidence="6" id="KW-0418">Kinase</keyword>
<dbReference type="InterPro" id="IPR017441">
    <property type="entry name" value="Protein_kinase_ATP_BS"/>
</dbReference>
<feature type="transmembrane region" description="Helical" evidence="15">
    <location>
        <begin position="212"/>
        <end position="237"/>
    </location>
</feature>
<keyword evidence="12" id="KW-0325">Glycoprotein</keyword>
<evidence type="ECO:0000256" key="4">
    <source>
        <dbReference type="ARBA" id="ARBA00022692"/>
    </source>
</evidence>
<evidence type="ECO:0000256" key="1">
    <source>
        <dbReference type="ARBA" id="ARBA00004167"/>
    </source>
</evidence>
<evidence type="ECO:0000256" key="9">
    <source>
        <dbReference type="ARBA" id="ARBA00023136"/>
    </source>
</evidence>
<dbReference type="PROSITE" id="PS00107">
    <property type="entry name" value="PROTEIN_KINASE_ATP"/>
    <property type="match status" value="1"/>
</dbReference>
<dbReference type="InterPro" id="IPR001245">
    <property type="entry name" value="Ser-Thr/Tyr_kinase_cat_dom"/>
</dbReference>
<dbReference type="Pfam" id="PF07714">
    <property type="entry name" value="PK_Tyr_Ser-Thr"/>
    <property type="match status" value="1"/>
</dbReference>
<comment type="catalytic activity">
    <reaction evidence="13">
        <text>L-tyrosyl-[protein] + ATP = O-phospho-L-tyrosyl-[protein] + ADP + H(+)</text>
        <dbReference type="Rhea" id="RHEA:10596"/>
        <dbReference type="Rhea" id="RHEA-COMP:10136"/>
        <dbReference type="Rhea" id="RHEA-COMP:20101"/>
        <dbReference type="ChEBI" id="CHEBI:15378"/>
        <dbReference type="ChEBI" id="CHEBI:30616"/>
        <dbReference type="ChEBI" id="CHEBI:46858"/>
        <dbReference type="ChEBI" id="CHEBI:61978"/>
        <dbReference type="ChEBI" id="CHEBI:456216"/>
        <dbReference type="EC" id="2.7.10.1"/>
    </reaction>
</comment>
<dbReference type="AlphaFoldDB" id="A0A2G8K571"/>
<keyword evidence="18" id="KW-1185">Reference proteome</keyword>
<dbReference type="InterPro" id="IPR008266">
    <property type="entry name" value="Tyr_kinase_AS"/>
</dbReference>
<dbReference type="InterPro" id="IPR011009">
    <property type="entry name" value="Kinase-like_dom_sf"/>
</dbReference>
<evidence type="ECO:0000259" key="16">
    <source>
        <dbReference type="PROSITE" id="PS50011"/>
    </source>
</evidence>
<dbReference type="PANTHER" id="PTHR24416">
    <property type="entry name" value="TYROSINE-PROTEIN KINASE RECEPTOR"/>
    <property type="match status" value="1"/>
</dbReference>
<dbReference type="GO" id="GO:0007169">
    <property type="term" value="P:cell surface receptor protein tyrosine kinase signaling pathway"/>
    <property type="evidence" value="ECO:0007669"/>
    <property type="project" value="TreeGrafter"/>
</dbReference>
<dbReference type="InterPro" id="IPR000719">
    <property type="entry name" value="Prot_kinase_dom"/>
</dbReference>
<evidence type="ECO:0000256" key="11">
    <source>
        <dbReference type="ARBA" id="ARBA00023170"/>
    </source>
</evidence>
<keyword evidence="5 14" id="KW-0547">Nucleotide-binding</keyword>
<reference evidence="17 18" key="1">
    <citation type="journal article" date="2017" name="PLoS Biol.">
        <title>The sea cucumber genome provides insights into morphological evolution and visceral regeneration.</title>
        <authorList>
            <person name="Zhang X."/>
            <person name="Sun L."/>
            <person name="Yuan J."/>
            <person name="Sun Y."/>
            <person name="Gao Y."/>
            <person name="Zhang L."/>
            <person name="Li S."/>
            <person name="Dai H."/>
            <person name="Hamel J.F."/>
            <person name="Liu C."/>
            <person name="Yu Y."/>
            <person name="Liu S."/>
            <person name="Lin W."/>
            <person name="Guo K."/>
            <person name="Jin S."/>
            <person name="Xu P."/>
            <person name="Storey K.B."/>
            <person name="Huan P."/>
            <person name="Zhang T."/>
            <person name="Zhou Y."/>
            <person name="Zhang J."/>
            <person name="Lin C."/>
            <person name="Li X."/>
            <person name="Xing L."/>
            <person name="Huo D."/>
            <person name="Sun M."/>
            <person name="Wang L."/>
            <person name="Mercier A."/>
            <person name="Li F."/>
            <person name="Yang H."/>
            <person name="Xiang J."/>
        </authorList>
    </citation>
    <scope>NUCLEOTIDE SEQUENCE [LARGE SCALE GENOMIC DNA]</scope>
    <source>
        <strain evidence="17">Shaxun</strain>
        <tissue evidence="17">Muscle</tissue>
    </source>
</reference>
<evidence type="ECO:0000256" key="14">
    <source>
        <dbReference type="PROSITE-ProRule" id="PRU10141"/>
    </source>
</evidence>
<dbReference type="InterPro" id="IPR013783">
    <property type="entry name" value="Ig-like_fold"/>
</dbReference>
<dbReference type="InterPro" id="IPR050122">
    <property type="entry name" value="RTK"/>
</dbReference>
<dbReference type="GO" id="GO:0005886">
    <property type="term" value="C:plasma membrane"/>
    <property type="evidence" value="ECO:0007669"/>
    <property type="project" value="TreeGrafter"/>
</dbReference>
<comment type="caution">
    <text evidence="17">The sequence shown here is derived from an EMBL/GenBank/DDBJ whole genome shotgun (WGS) entry which is preliminary data.</text>
</comment>
<dbReference type="PANTHER" id="PTHR24416:SF620">
    <property type="entry name" value="TYROSINE-PROTEIN KINASE RECEPTOR TORSO"/>
    <property type="match status" value="1"/>
</dbReference>
<dbReference type="FunFam" id="1.10.510.10:FF:000554">
    <property type="entry name" value="Predicted protein"/>
    <property type="match status" value="1"/>
</dbReference>
<dbReference type="PRINTS" id="PR00109">
    <property type="entry name" value="TYRKINASE"/>
</dbReference>
<feature type="non-terminal residue" evidence="17">
    <location>
        <position position="1"/>
    </location>
</feature>
<keyword evidence="3" id="KW-0808">Transferase</keyword>
<comment type="subcellular location">
    <subcellularLocation>
        <location evidence="1">Membrane</location>
        <topology evidence="1">Single-pass membrane protein</topology>
    </subcellularLocation>
</comment>
<feature type="domain" description="Protein kinase" evidence="16">
    <location>
        <begin position="279"/>
        <end position="557"/>
    </location>
</feature>
<dbReference type="InterPro" id="IPR036116">
    <property type="entry name" value="FN3_sf"/>
</dbReference>
<dbReference type="EMBL" id="MRZV01000869">
    <property type="protein sequence ID" value="PIK43166.1"/>
    <property type="molecule type" value="Genomic_DNA"/>
</dbReference>
<keyword evidence="11 17" id="KW-0675">Receptor</keyword>
<keyword evidence="9 15" id="KW-0472">Membrane</keyword>
<dbReference type="Gene3D" id="1.10.510.10">
    <property type="entry name" value="Transferase(Phosphotransferase) domain 1"/>
    <property type="match status" value="1"/>
</dbReference>
<evidence type="ECO:0000256" key="3">
    <source>
        <dbReference type="ARBA" id="ARBA00022679"/>
    </source>
</evidence>
<dbReference type="PROSITE" id="PS00109">
    <property type="entry name" value="PROTEIN_KINASE_TYR"/>
    <property type="match status" value="1"/>
</dbReference>
<dbReference type="GO" id="GO:0004714">
    <property type="term" value="F:transmembrane receptor protein tyrosine kinase activity"/>
    <property type="evidence" value="ECO:0007669"/>
    <property type="project" value="UniProtKB-EC"/>
</dbReference>
<dbReference type="GO" id="GO:0005524">
    <property type="term" value="F:ATP binding"/>
    <property type="evidence" value="ECO:0007669"/>
    <property type="project" value="UniProtKB-UniRule"/>
</dbReference>
<organism evidence="17 18">
    <name type="scientific">Stichopus japonicus</name>
    <name type="common">Sea cucumber</name>
    <dbReference type="NCBI Taxonomy" id="307972"/>
    <lineage>
        <taxon>Eukaryota</taxon>
        <taxon>Metazoa</taxon>
        <taxon>Echinodermata</taxon>
        <taxon>Eleutherozoa</taxon>
        <taxon>Echinozoa</taxon>
        <taxon>Holothuroidea</taxon>
        <taxon>Aspidochirotacea</taxon>
        <taxon>Aspidochirotida</taxon>
        <taxon>Stichopodidae</taxon>
        <taxon>Apostichopus</taxon>
    </lineage>
</organism>
<feature type="binding site" evidence="14">
    <location>
        <position position="313"/>
    </location>
    <ligand>
        <name>ATP</name>
        <dbReference type="ChEBI" id="CHEBI:30616"/>
    </ligand>
</feature>
<proteinExistence type="predicted"/>
<keyword evidence="10" id="KW-0829">Tyrosine-protein kinase</keyword>
<dbReference type="GO" id="GO:0043235">
    <property type="term" value="C:receptor complex"/>
    <property type="evidence" value="ECO:0007669"/>
    <property type="project" value="TreeGrafter"/>
</dbReference>
<evidence type="ECO:0000256" key="13">
    <source>
        <dbReference type="ARBA" id="ARBA00051243"/>
    </source>
</evidence>
<accession>A0A2G8K571</accession>
<name>A0A2G8K571_STIJA</name>
<evidence type="ECO:0000313" key="17">
    <source>
        <dbReference type="EMBL" id="PIK43166.1"/>
    </source>
</evidence>
<dbReference type="OrthoDB" id="1668230at2759"/>
<evidence type="ECO:0000256" key="12">
    <source>
        <dbReference type="ARBA" id="ARBA00023180"/>
    </source>
</evidence>
<dbReference type="EC" id="2.7.10.1" evidence="2"/>
<evidence type="ECO:0000256" key="6">
    <source>
        <dbReference type="ARBA" id="ARBA00022777"/>
    </source>
</evidence>
<dbReference type="SUPFAM" id="SSF49265">
    <property type="entry name" value="Fibronectin type III"/>
    <property type="match status" value="1"/>
</dbReference>
<evidence type="ECO:0000256" key="15">
    <source>
        <dbReference type="SAM" id="Phobius"/>
    </source>
</evidence>
<evidence type="ECO:0000256" key="2">
    <source>
        <dbReference type="ARBA" id="ARBA00011902"/>
    </source>
</evidence>
<dbReference type="Gene3D" id="3.30.200.20">
    <property type="entry name" value="Phosphorylase Kinase, domain 1"/>
    <property type="match status" value="1"/>
</dbReference>
<dbReference type="Proteomes" id="UP000230750">
    <property type="component" value="Unassembled WGS sequence"/>
</dbReference>
<keyword evidence="8 15" id="KW-1133">Transmembrane helix</keyword>
<keyword evidence="4 15" id="KW-0812">Transmembrane</keyword>
<evidence type="ECO:0000256" key="5">
    <source>
        <dbReference type="ARBA" id="ARBA00022741"/>
    </source>
</evidence>
<evidence type="ECO:0000256" key="8">
    <source>
        <dbReference type="ARBA" id="ARBA00022989"/>
    </source>
</evidence>
<sequence length="623" mass="71032">IQVLQTEVASLPYLCVTPYEDLFECLVPRTLAPDCYEITKDEHFCRQYPVQIASQPINVRVSVSTVDVIYVITVEWNRPLQVNGIIDEYFIQMYQLNDTTNGRTEELSLPLAFRQIKVTNTSQDVYSSQLLVNLDDQQFVLNQTYEIEIGSRVLPTIDSNRFDGNFKSVIFYFAETMEPLTENNSTVAYATNQGTVSQLPEMLPLERDIATVLIYGALALVALVLTAILLGVICNYLKRKPHTQSPTYLPHVSNHSPIPEKKTVSDEFKDKEILDRRRLVIGKRLGAGQFGVVYKGILKGEHSSDRNRIVAIKNPNVSLTDRIREDFLKEIKLMIEMKRDIKSHPNISLIIGCCTVSEPFCLITEFMKHGELLGFLRKCRKCKQDYVFPDPIFKLTETNQVQIGLQIAKGMAHLSSMKYFHGDLAARNILVGENLLVKISDFGFARDIYETGFDKLEKEEKRPVKWYSPEANRDGVCSEKGDVWSFGVVLYEIFSLGAVPYIGLGGDEVFKKIENGYRLGKPDDCPFDVYEIMMQCWEYQPGDRPNFQQLENRHEEILKNMTSMPYLRVSEMDETEEEDDRHSPENVSLSSFVINENFTSSFSSPSVVIIHDTSNGEEDNTLG</sequence>
<keyword evidence="7 14" id="KW-0067">ATP-binding</keyword>
<dbReference type="STRING" id="307972.A0A2G8K571"/>
<evidence type="ECO:0000256" key="10">
    <source>
        <dbReference type="ARBA" id="ARBA00023137"/>
    </source>
</evidence>
<evidence type="ECO:0000313" key="18">
    <source>
        <dbReference type="Proteomes" id="UP000230750"/>
    </source>
</evidence>
<dbReference type="SUPFAM" id="SSF56112">
    <property type="entry name" value="Protein kinase-like (PK-like)"/>
    <property type="match status" value="1"/>
</dbReference>